<organism evidence="2 3">
    <name type="scientific">Ceratopteris richardii</name>
    <name type="common">Triangle waterfern</name>
    <dbReference type="NCBI Taxonomy" id="49495"/>
    <lineage>
        <taxon>Eukaryota</taxon>
        <taxon>Viridiplantae</taxon>
        <taxon>Streptophyta</taxon>
        <taxon>Embryophyta</taxon>
        <taxon>Tracheophyta</taxon>
        <taxon>Polypodiopsida</taxon>
        <taxon>Polypodiidae</taxon>
        <taxon>Polypodiales</taxon>
        <taxon>Pteridineae</taxon>
        <taxon>Pteridaceae</taxon>
        <taxon>Parkerioideae</taxon>
        <taxon>Ceratopteris</taxon>
    </lineage>
</organism>
<dbReference type="Proteomes" id="UP000825935">
    <property type="component" value="Chromosome 27"/>
</dbReference>
<feature type="compositionally biased region" description="Low complexity" evidence="1">
    <location>
        <begin position="80"/>
        <end position="90"/>
    </location>
</feature>
<protein>
    <submittedName>
        <fullName evidence="2">Uncharacterized protein</fullName>
    </submittedName>
</protein>
<feature type="compositionally biased region" description="Acidic residues" evidence="1">
    <location>
        <begin position="112"/>
        <end position="124"/>
    </location>
</feature>
<dbReference type="EMBL" id="CM035432">
    <property type="protein sequence ID" value="KAH7294761.1"/>
    <property type="molecule type" value="Genomic_DNA"/>
</dbReference>
<evidence type="ECO:0000313" key="3">
    <source>
        <dbReference type="Proteomes" id="UP000825935"/>
    </source>
</evidence>
<feature type="compositionally biased region" description="Polar residues" evidence="1">
    <location>
        <begin position="91"/>
        <end position="102"/>
    </location>
</feature>
<proteinExistence type="predicted"/>
<evidence type="ECO:0000313" key="2">
    <source>
        <dbReference type="EMBL" id="KAH7294761.1"/>
    </source>
</evidence>
<sequence>MRRPIQVDPDSISWSIDRAPSIPEREEEEEVYRMLHTKLEAVGRRVIRSRASTCPPPVEIHPSTSSLPVRGPQPHRARGGRSTSVGRGSSILENTSIPSDATTRAMDMTISESDDEESILDASS</sequence>
<keyword evidence="3" id="KW-1185">Reference proteome</keyword>
<feature type="region of interest" description="Disordered" evidence="1">
    <location>
        <begin position="52"/>
        <end position="124"/>
    </location>
</feature>
<accession>A0A8T2RFR6</accession>
<evidence type="ECO:0000256" key="1">
    <source>
        <dbReference type="SAM" id="MobiDB-lite"/>
    </source>
</evidence>
<dbReference type="AlphaFoldDB" id="A0A8T2RFR6"/>
<reference evidence="2 3" key="1">
    <citation type="submission" date="2021-08" db="EMBL/GenBank/DDBJ databases">
        <title>WGS assembly of Ceratopteris richardii.</title>
        <authorList>
            <person name="Marchant D.B."/>
            <person name="Chen G."/>
            <person name="Jenkins J."/>
            <person name="Shu S."/>
            <person name="Leebens-Mack J."/>
            <person name="Grimwood J."/>
            <person name="Schmutz J."/>
            <person name="Soltis P."/>
            <person name="Soltis D."/>
            <person name="Chen Z.-H."/>
        </authorList>
    </citation>
    <scope>NUCLEOTIDE SEQUENCE [LARGE SCALE GENOMIC DNA]</scope>
    <source>
        <strain evidence="2">Whitten #5841</strain>
        <tissue evidence="2">Leaf</tissue>
    </source>
</reference>
<gene>
    <name evidence="2" type="ORF">KP509_27G017500</name>
</gene>
<name>A0A8T2RFR6_CERRI</name>
<comment type="caution">
    <text evidence="2">The sequence shown here is derived from an EMBL/GenBank/DDBJ whole genome shotgun (WGS) entry which is preliminary data.</text>
</comment>